<feature type="compositionally biased region" description="Acidic residues" evidence="1">
    <location>
        <begin position="427"/>
        <end position="437"/>
    </location>
</feature>
<feature type="region of interest" description="Disordered" evidence="1">
    <location>
        <begin position="512"/>
        <end position="573"/>
    </location>
</feature>
<accession>A0ABQ5JZ25</accession>
<feature type="domain" description="Tyrosine specific protein phosphatases" evidence="3">
    <location>
        <begin position="825"/>
        <end position="864"/>
    </location>
</feature>
<reference evidence="4" key="1">
    <citation type="submission" date="2022-03" db="EMBL/GenBank/DDBJ databases">
        <title>Draft genome sequence of Aduncisulcus paluster, a free-living microaerophilic Fornicata.</title>
        <authorList>
            <person name="Yuyama I."/>
            <person name="Kume K."/>
            <person name="Tamura T."/>
            <person name="Inagaki Y."/>
            <person name="Hashimoto T."/>
        </authorList>
    </citation>
    <scope>NUCLEOTIDE SEQUENCE</scope>
    <source>
        <strain evidence="4">NY0171</strain>
    </source>
</reference>
<feature type="compositionally biased region" description="Polar residues" evidence="1">
    <location>
        <begin position="96"/>
        <end position="105"/>
    </location>
</feature>
<organism evidence="4 5">
    <name type="scientific">Aduncisulcus paluster</name>
    <dbReference type="NCBI Taxonomy" id="2918883"/>
    <lineage>
        <taxon>Eukaryota</taxon>
        <taxon>Metamonada</taxon>
        <taxon>Carpediemonas-like organisms</taxon>
        <taxon>Aduncisulcus</taxon>
    </lineage>
</organism>
<dbReference type="PANTHER" id="PTHR46381:SF2">
    <property type="entry name" value="MAP KINASE PHOSPHATASE"/>
    <property type="match status" value="1"/>
</dbReference>
<dbReference type="Proteomes" id="UP001057375">
    <property type="component" value="Unassembled WGS sequence"/>
</dbReference>
<dbReference type="InterPro" id="IPR020422">
    <property type="entry name" value="TYR_PHOSPHATASE_DUAL_dom"/>
</dbReference>
<dbReference type="PROSITE" id="PS50056">
    <property type="entry name" value="TYR_PHOSPHATASE_2"/>
    <property type="match status" value="1"/>
</dbReference>
<dbReference type="InterPro" id="IPR000340">
    <property type="entry name" value="Dual-sp_phosphatase_cat-dom"/>
</dbReference>
<dbReference type="Pfam" id="PF00782">
    <property type="entry name" value="DSPc"/>
    <property type="match status" value="1"/>
</dbReference>
<dbReference type="CDD" id="cd14498">
    <property type="entry name" value="DSP"/>
    <property type="match status" value="1"/>
</dbReference>
<dbReference type="InterPro" id="IPR029021">
    <property type="entry name" value="Prot-tyrosine_phosphatase-like"/>
</dbReference>
<feature type="compositionally biased region" description="Basic and acidic residues" evidence="1">
    <location>
        <begin position="301"/>
        <end position="319"/>
    </location>
</feature>
<comment type="caution">
    <text evidence="4">The sequence shown here is derived from an EMBL/GenBank/DDBJ whole genome shotgun (WGS) entry which is preliminary data.</text>
</comment>
<feature type="compositionally biased region" description="Basic and acidic residues" evidence="1">
    <location>
        <begin position="1030"/>
        <end position="1043"/>
    </location>
</feature>
<feature type="compositionally biased region" description="Basic and acidic residues" evidence="1">
    <location>
        <begin position="515"/>
        <end position="538"/>
    </location>
</feature>
<dbReference type="SUPFAM" id="SSF52799">
    <property type="entry name" value="(Phosphotyrosine protein) phosphatases II"/>
    <property type="match status" value="1"/>
</dbReference>
<gene>
    <name evidence="4" type="ORF">ADUPG1_012312</name>
</gene>
<dbReference type="Gene3D" id="3.90.190.10">
    <property type="entry name" value="Protein tyrosine phosphatase superfamily"/>
    <property type="match status" value="1"/>
</dbReference>
<evidence type="ECO:0000313" key="4">
    <source>
        <dbReference type="EMBL" id="GKT23056.1"/>
    </source>
</evidence>
<evidence type="ECO:0000256" key="1">
    <source>
        <dbReference type="SAM" id="MobiDB-lite"/>
    </source>
</evidence>
<dbReference type="PROSITE" id="PS50054">
    <property type="entry name" value="TYR_PHOSPHATASE_DUAL"/>
    <property type="match status" value="1"/>
</dbReference>
<feature type="compositionally biased region" description="Polar residues" evidence="1">
    <location>
        <begin position="173"/>
        <end position="182"/>
    </location>
</feature>
<keyword evidence="5" id="KW-1185">Reference proteome</keyword>
<dbReference type="PANTHER" id="PTHR46381">
    <property type="entry name" value="MKPA PROTEIN"/>
    <property type="match status" value="1"/>
</dbReference>
<proteinExistence type="predicted"/>
<feature type="compositionally biased region" description="Basic and acidic residues" evidence="1">
    <location>
        <begin position="385"/>
        <end position="399"/>
    </location>
</feature>
<feature type="region of interest" description="Disordered" evidence="1">
    <location>
        <begin position="151"/>
        <end position="191"/>
    </location>
</feature>
<sequence>MREIERDIYMEKERAKQREEWEKQWKAKRVQRKDGSSKKLGPHMVGVKFSPPSKKGTVSFHERQVGSIGVKTQEIGAVSDTTRSTRKGTRRFSDGSPRSRTQCRSPSVRDPFPHLSPALRMVGVKFSPPSKKGTVSFHERQVGSIGVKTQEIGAVSDTTRSTRKGTRRFSDGSPRSRTQCRSPSVRDPFPHLSPALRMVGVKSDIEMHGEEQTKRRCVSSLSFGHHNDQKPPVSIAKTHVKGRFQHQYPLSFIEADFIRQSVPSVTASPAETHIAPPAHHIDGISGSPSSPFSNPSAHTTRGGERRKDTDGMIRKDGSKPTESSYSSRTYREDSSKVLSLARPDHPLFSGTFVIPEFIGSRANKRYGTDTPADNQRNEDEDEDKALEPTRKEKKEKEVDGNPSCDTLAINGDKKPRSPSSIFIPPKEEEEELDDLDDIPIHSRDSSSVEKQPVTAISVPMVREPNRSTPALSEESSCIGQESSSRVFNLTQVTSTTSIPVICEESGVVTSCLTNDEEKSSSMKDVTEDRSPDANDSSKHLNTPIGFSLPTLDLGRISSPFSPSTPERSDDRELEHLSITARGDEKSSSKFSGESIPSLLLEGLGKVGADSDGHVLEDHDHFHNNCEREAEHREEEEDERGTGLPCDMPKESPPKKVTMQLNLKDISKDVSDFQLPSLVFPLKTISPPSSETARTRYTHAYTSLGPIDDTSPRHKTHRPLSSLDHTQHKYKQRIAAMRVGGACMSLVCSRLYVGGDGVAQDENLLLSRGITHIINCCVSAVPVYFPDTFAYLKLDLADGGTEDICSILPFCFDFINDCFSCPFGSVLVHCQQGVSRSCAVCIAWLMITRNMPFNQALKCVRTVRPVASPSAAFVSQLFSFERRMRAPPSVFDLPSIFKILPQNKKMGDMKVGRTVFSPISGEHFSHRLGTLFSSEKDRLLRIIDPSVTCIVSNLKCSFILVNEEDSLGVVWSICGQIKSYYQISLPFVCVRWEDLKRCRRLLKKIVLMGKESFDKSIQKAKELFEIERAKLSSSADPHKDKEEEKEQEEGEKSPAIAMDSQVITRNQLRLVDQLEEEILSNLHSIVGEEYVWMNRFILSGTYVLSPDELKEPTDVTICKCVCMILVMYDMMKYLQPSILIGAPTIVRDIIRRYSIKSWVDIHIMYEDDVSNFIECSFEDIQDIQHWCEEVFTPLFSTNKVRCG</sequence>
<dbReference type="EMBL" id="BQXS01012440">
    <property type="protein sequence ID" value="GKT23056.1"/>
    <property type="molecule type" value="Genomic_DNA"/>
</dbReference>
<evidence type="ECO:0000259" key="3">
    <source>
        <dbReference type="PROSITE" id="PS50056"/>
    </source>
</evidence>
<feature type="region of interest" description="Disordered" evidence="1">
    <location>
        <begin position="77"/>
        <end position="114"/>
    </location>
</feature>
<protein>
    <submittedName>
        <fullName evidence="4">Dual specificity phosphatase</fullName>
    </submittedName>
</protein>
<feature type="compositionally biased region" description="Polar residues" evidence="1">
    <location>
        <begin position="466"/>
        <end position="483"/>
    </location>
</feature>
<feature type="region of interest" description="Disordered" evidence="1">
    <location>
        <begin position="1030"/>
        <end position="1053"/>
    </location>
</feature>
<feature type="region of interest" description="Disordered" evidence="1">
    <location>
        <begin position="28"/>
        <end position="58"/>
    </location>
</feature>
<dbReference type="InterPro" id="IPR000387">
    <property type="entry name" value="Tyr_Pase_dom"/>
</dbReference>
<feature type="domain" description="Tyrosine-protein phosphatase" evidence="2">
    <location>
        <begin position="742"/>
        <end position="885"/>
    </location>
</feature>
<feature type="region of interest" description="Disordered" evidence="1">
    <location>
        <begin position="363"/>
        <end position="483"/>
    </location>
</feature>
<dbReference type="SMART" id="SM00195">
    <property type="entry name" value="DSPc"/>
    <property type="match status" value="1"/>
</dbReference>
<evidence type="ECO:0000259" key="2">
    <source>
        <dbReference type="PROSITE" id="PS50054"/>
    </source>
</evidence>
<name>A0ABQ5JZ25_9EUKA</name>
<feature type="compositionally biased region" description="Low complexity" evidence="1">
    <location>
        <begin position="285"/>
        <end position="296"/>
    </location>
</feature>
<feature type="region of interest" description="Disordered" evidence="1">
    <location>
        <begin position="627"/>
        <end position="654"/>
    </location>
</feature>
<evidence type="ECO:0000313" key="5">
    <source>
        <dbReference type="Proteomes" id="UP001057375"/>
    </source>
</evidence>
<feature type="region of interest" description="Disordered" evidence="1">
    <location>
        <begin position="275"/>
        <end position="337"/>
    </location>
</feature>
<feature type="compositionally biased region" description="Basic and acidic residues" evidence="1">
    <location>
        <begin position="438"/>
        <end position="447"/>
    </location>
</feature>